<organism evidence="8 9">
    <name type="scientific">Buchananella hordeovulneris</name>
    <dbReference type="NCBI Taxonomy" id="52770"/>
    <lineage>
        <taxon>Bacteria</taxon>
        <taxon>Bacillati</taxon>
        <taxon>Actinomycetota</taxon>
        <taxon>Actinomycetes</taxon>
        <taxon>Actinomycetales</taxon>
        <taxon>Actinomycetaceae</taxon>
        <taxon>Buchananella</taxon>
    </lineage>
</organism>
<keyword evidence="4 6" id="KW-1133">Transmembrane helix</keyword>
<feature type="transmembrane region" description="Helical" evidence="6">
    <location>
        <begin position="16"/>
        <end position="40"/>
    </location>
</feature>
<comment type="subcellular location">
    <subcellularLocation>
        <location evidence="1">Cell membrane</location>
        <topology evidence="1">Multi-pass membrane protein</topology>
    </subcellularLocation>
</comment>
<feature type="transmembrane region" description="Helical" evidence="6">
    <location>
        <begin position="268"/>
        <end position="293"/>
    </location>
</feature>
<feature type="transmembrane region" description="Helical" evidence="6">
    <location>
        <begin position="364"/>
        <end position="388"/>
    </location>
</feature>
<dbReference type="OrthoDB" id="9761168at2"/>
<feature type="transmembrane region" description="Helical" evidence="6">
    <location>
        <begin position="657"/>
        <end position="683"/>
    </location>
</feature>
<evidence type="ECO:0000313" key="8">
    <source>
        <dbReference type="EMBL" id="OKL51110.1"/>
    </source>
</evidence>
<keyword evidence="5 6" id="KW-0472">Membrane</keyword>
<feature type="domain" description="ABC3 transporter permease C-terminal" evidence="7">
    <location>
        <begin position="276"/>
        <end position="394"/>
    </location>
</feature>
<dbReference type="STRING" id="52770.BSZ40_09395"/>
<accession>A0A1Q5PUL3</accession>
<dbReference type="Proteomes" id="UP000185612">
    <property type="component" value="Unassembled WGS sequence"/>
</dbReference>
<dbReference type="RefSeq" id="WP_073825668.1">
    <property type="nucleotide sequence ID" value="NZ_MQVS01000010.1"/>
</dbReference>
<evidence type="ECO:0000256" key="3">
    <source>
        <dbReference type="ARBA" id="ARBA00022692"/>
    </source>
</evidence>
<evidence type="ECO:0000259" key="7">
    <source>
        <dbReference type="Pfam" id="PF02687"/>
    </source>
</evidence>
<feature type="transmembrane region" description="Helical" evidence="6">
    <location>
        <begin position="708"/>
        <end position="732"/>
    </location>
</feature>
<evidence type="ECO:0000313" key="9">
    <source>
        <dbReference type="Proteomes" id="UP000185612"/>
    </source>
</evidence>
<evidence type="ECO:0000256" key="6">
    <source>
        <dbReference type="SAM" id="Phobius"/>
    </source>
</evidence>
<dbReference type="PANTHER" id="PTHR30287:SF2">
    <property type="entry name" value="BLL1001 PROTEIN"/>
    <property type="match status" value="1"/>
</dbReference>
<dbReference type="GO" id="GO:0005886">
    <property type="term" value="C:plasma membrane"/>
    <property type="evidence" value="ECO:0007669"/>
    <property type="project" value="UniProtKB-SubCell"/>
</dbReference>
<dbReference type="EMBL" id="MQVS01000010">
    <property type="protein sequence ID" value="OKL51110.1"/>
    <property type="molecule type" value="Genomic_DNA"/>
</dbReference>
<feature type="transmembrane region" description="Helical" evidence="6">
    <location>
        <begin position="314"/>
        <end position="344"/>
    </location>
</feature>
<reference evidence="9" key="1">
    <citation type="submission" date="2016-12" db="EMBL/GenBank/DDBJ databases">
        <authorList>
            <person name="Meng X."/>
        </authorList>
    </citation>
    <scope>NUCLEOTIDE SEQUENCE [LARGE SCALE GENOMIC DNA]</scope>
    <source>
        <strain evidence="9">DSM 20732</strain>
    </source>
</reference>
<dbReference type="PANTHER" id="PTHR30287">
    <property type="entry name" value="MEMBRANE COMPONENT OF PREDICTED ABC SUPERFAMILY METABOLITE UPTAKE TRANSPORTER"/>
    <property type="match status" value="1"/>
</dbReference>
<evidence type="ECO:0000256" key="5">
    <source>
        <dbReference type="ARBA" id="ARBA00023136"/>
    </source>
</evidence>
<keyword evidence="9" id="KW-1185">Reference proteome</keyword>
<dbReference type="InParanoid" id="A0A1Q5PUL3"/>
<feature type="domain" description="ABC3 transporter permease C-terminal" evidence="7">
    <location>
        <begin position="661"/>
        <end position="781"/>
    </location>
</feature>
<keyword evidence="3 6" id="KW-0812">Transmembrane</keyword>
<evidence type="ECO:0000256" key="4">
    <source>
        <dbReference type="ARBA" id="ARBA00022989"/>
    </source>
</evidence>
<proteinExistence type="predicted"/>
<evidence type="ECO:0000256" key="1">
    <source>
        <dbReference type="ARBA" id="ARBA00004651"/>
    </source>
</evidence>
<keyword evidence="2" id="KW-1003">Cell membrane</keyword>
<comment type="caution">
    <text evidence="8">The sequence shown here is derived from an EMBL/GenBank/DDBJ whole genome shotgun (WGS) entry which is preliminary data.</text>
</comment>
<dbReference type="Pfam" id="PF02687">
    <property type="entry name" value="FtsX"/>
    <property type="match status" value="2"/>
</dbReference>
<feature type="transmembrane region" description="Helical" evidence="6">
    <location>
        <begin position="439"/>
        <end position="459"/>
    </location>
</feature>
<feature type="transmembrane region" description="Helical" evidence="6">
    <location>
        <begin position="752"/>
        <end position="772"/>
    </location>
</feature>
<sequence length="787" mass="83810">MGGTGLLIRRVVRKHWPLLCIVTVLSVVSGLLAGVALQLLTKHSAAIDAQRRAWHAPELMVVVPTAPGATEFRQHLAADPRVSRLESLPVVILHNSAYRNGEKFGEAFVVEAVDGRQQLGQRTVVAELAHPVPQPAWVSRVFQDVGGYQLGDEVTITADGARHSFHIQGFVEDTYGGVPGISTYWIWVPAADLAALQERVGTADSPQDKAFTGEAWQVAAANATEANSAQVEAERAALQAARLPASTELAVFTTDLGLLEEAVRAPMAIISLTLLSFAALVLLVLVVVLSFMLRNAIVRDLPQVGVLRAMGFGVWQVMVSCMAPFVLLGAGGALLGGVLAAPALGKLQPLLRAQTGITWRPQSAVPLVLGVAAVLTLVVLATGLLVAWRLRRTPVVAALRGGTSDHAFRRTWLPLERTRGPLAPLLGIKAAGQAAGRSSAVLLITAIAAFTGVFLSSLASTLGNGDSAIRLLVGDVEDVNVDVKPEGDLEEVLRTSRQLPGVRDGYLMEYRRGDLGDIGGFYFLTDAYSQLGDGQLYAGRWPRHANEVALGTGLADHYGLAVGDVWTVEAAGQRADYVVTGIVSGVTQLGRFAYFPTAAFQRLDPAFEPRSVALQVTGDIDAVVGQIRDRYGDQVEATNRYALLVGSLKSYVQVVPVLAGTISAFTGTIVVLILSLVVSTVVVQSRLQLGIMKALGFAHREVASQVRWAVLPPVLVGSALGAGAGWWAFLPLLRALLRRLGLLKIDVASPTWPVWVVPLVLVVTSGLVAWLVTRRIKSISPYVLLAE</sequence>
<dbReference type="AlphaFoldDB" id="A0A1Q5PUL3"/>
<protein>
    <recommendedName>
        <fullName evidence="7">ABC3 transporter permease C-terminal domain-containing protein</fullName>
    </recommendedName>
</protein>
<dbReference type="InterPro" id="IPR038766">
    <property type="entry name" value="Membrane_comp_ABC_pdt"/>
</dbReference>
<dbReference type="InterPro" id="IPR003838">
    <property type="entry name" value="ABC3_permease_C"/>
</dbReference>
<evidence type="ECO:0000256" key="2">
    <source>
        <dbReference type="ARBA" id="ARBA00022475"/>
    </source>
</evidence>
<name>A0A1Q5PUL3_9ACTO</name>
<gene>
    <name evidence="8" type="ORF">BSZ40_09395</name>
</gene>